<organism evidence="2 3">
    <name type="scientific">Ruminococcus flavefaciens</name>
    <dbReference type="NCBI Taxonomy" id="1265"/>
    <lineage>
        <taxon>Bacteria</taxon>
        <taxon>Bacillati</taxon>
        <taxon>Bacillota</taxon>
        <taxon>Clostridia</taxon>
        <taxon>Eubacteriales</taxon>
        <taxon>Oscillospiraceae</taxon>
        <taxon>Ruminococcus</taxon>
    </lineage>
</organism>
<dbReference type="EMBL" id="QGDI01000003">
    <property type="protein sequence ID" value="PWJ14164.1"/>
    <property type="molecule type" value="Genomic_DNA"/>
</dbReference>
<reference evidence="2 3" key="1">
    <citation type="submission" date="2018-05" db="EMBL/GenBank/DDBJ databases">
        <title>The Hungate 1000. A catalogue of reference genomes from the rumen microbiome.</title>
        <authorList>
            <person name="Kelly W."/>
        </authorList>
    </citation>
    <scope>NUCLEOTIDE SEQUENCE [LARGE SCALE GENOMIC DNA]</scope>
    <source>
        <strain evidence="2 3">SAb67</strain>
    </source>
</reference>
<comment type="caution">
    <text evidence="2">The sequence shown here is derived from an EMBL/GenBank/DDBJ whole genome shotgun (WGS) entry which is preliminary data.</text>
</comment>
<evidence type="ECO:0000313" key="2">
    <source>
        <dbReference type="EMBL" id="PWJ14164.1"/>
    </source>
</evidence>
<protein>
    <submittedName>
        <fullName evidence="2">Putative DNA-binding protein</fullName>
    </submittedName>
</protein>
<feature type="domain" description="Schlafen AlbA-2" evidence="1">
    <location>
        <begin position="12"/>
        <end position="136"/>
    </location>
</feature>
<evidence type="ECO:0000313" key="3">
    <source>
        <dbReference type="Proteomes" id="UP000245720"/>
    </source>
</evidence>
<gene>
    <name evidence="2" type="ORF">IE37_01098</name>
</gene>
<dbReference type="Gene3D" id="3.30.950.30">
    <property type="entry name" value="Schlafen, AAA domain"/>
    <property type="match status" value="1"/>
</dbReference>
<dbReference type="InterPro" id="IPR007421">
    <property type="entry name" value="Schlafen_AlbA_2_dom"/>
</dbReference>
<dbReference type="AlphaFoldDB" id="A0A315Y289"/>
<name>A0A315Y289_RUMFL</name>
<dbReference type="GO" id="GO:0003677">
    <property type="term" value="F:DNA binding"/>
    <property type="evidence" value="ECO:0007669"/>
    <property type="project" value="UniProtKB-KW"/>
</dbReference>
<dbReference type="RefSeq" id="WP_109725932.1">
    <property type="nucleotide sequence ID" value="NZ_CAMOTJ010000055.1"/>
</dbReference>
<keyword evidence="2" id="KW-0238">DNA-binding</keyword>
<dbReference type="Pfam" id="PF04326">
    <property type="entry name" value="SLFN_AlbA_2"/>
    <property type="match status" value="1"/>
</dbReference>
<evidence type="ECO:0000259" key="1">
    <source>
        <dbReference type="Pfam" id="PF04326"/>
    </source>
</evidence>
<dbReference type="Proteomes" id="UP000245720">
    <property type="component" value="Unassembled WGS sequence"/>
</dbReference>
<dbReference type="STRING" id="1265.SAMN02910280_2082"/>
<dbReference type="InterPro" id="IPR038461">
    <property type="entry name" value="Schlafen_AlbA_2_dom_sf"/>
</dbReference>
<dbReference type="OrthoDB" id="9768354at2"/>
<proteinExistence type="predicted"/>
<sequence>MIDIDNIEKYKENNRIEAKKATGGLPISLWETYSAFANTLGGIILLGVEEFPDRSLHPVDLPDPQWLISDFWDIMNDRRKVSRNILTENDVRIVETEGKHIIVINVPRVKKGEEPIYIGGSPYTGTYRRSGDGDYRCSVEEVAEMLREAEKQRRH</sequence>
<accession>A0A315Y289</accession>